<dbReference type="RefSeq" id="WP_101330908.1">
    <property type="nucleotide sequence ID" value="NZ_PJNH01000001.1"/>
</dbReference>
<keyword evidence="3" id="KW-0012">Acyltransferase</keyword>
<dbReference type="InterPro" id="IPR020916">
    <property type="entry name" value="Gln_gamma-glutamylTfrase_bac"/>
</dbReference>
<protein>
    <submittedName>
        <fullName evidence="4">Protein-glutamine gamma-glutamyltransferase</fullName>
    </submittedName>
</protein>
<gene>
    <name evidence="4" type="ORF">CEY16_05275</name>
</gene>
<evidence type="ECO:0000313" key="4">
    <source>
        <dbReference type="EMBL" id="PKR79164.1"/>
    </source>
</evidence>
<evidence type="ECO:0000256" key="3">
    <source>
        <dbReference type="ARBA" id="ARBA00023315"/>
    </source>
</evidence>
<dbReference type="Pfam" id="PF20085">
    <property type="entry name" value="TGL"/>
    <property type="match status" value="1"/>
</dbReference>
<dbReference type="HAMAP" id="MF_00727">
    <property type="entry name" value="Tgl"/>
    <property type="match status" value="1"/>
</dbReference>
<dbReference type="OrthoDB" id="1845399at2"/>
<dbReference type="EMBL" id="PJNH01000001">
    <property type="protein sequence ID" value="PKR79164.1"/>
    <property type="molecule type" value="Genomic_DNA"/>
</dbReference>
<dbReference type="NCBIfam" id="NF002869">
    <property type="entry name" value="PRK03187.1"/>
    <property type="match status" value="1"/>
</dbReference>
<organism evidence="4 5">
    <name type="scientific">Halalkalibacillus sediminis</name>
    <dbReference type="NCBI Taxonomy" id="2018042"/>
    <lineage>
        <taxon>Bacteria</taxon>
        <taxon>Bacillati</taxon>
        <taxon>Bacillota</taxon>
        <taxon>Bacilli</taxon>
        <taxon>Bacillales</taxon>
        <taxon>Bacillaceae</taxon>
        <taxon>Halalkalibacillus</taxon>
    </lineage>
</organism>
<keyword evidence="2" id="KW-0749">Sporulation</keyword>
<proteinExistence type="inferred from homology"/>
<evidence type="ECO:0000256" key="1">
    <source>
        <dbReference type="ARBA" id="ARBA00022679"/>
    </source>
</evidence>
<keyword evidence="1 4" id="KW-0808">Transferase</keyword>
<dbReference type="GO" id="GO:0003810">
    <property type="term" value="F:protein-glutamine gamma-glutamyltransferase activity"/>
    <property type="evidence" value="ECO:0007669"/>
    <property type="project" value="InterPro"/>
</dbReference>
<comment type="caution">
    <text evidence="4">The sequence shown here is derived from an EMBL/GenBank/DDBJ whole genome shotgun (WGS) entry which is preliminary data.</text>
</comment>
<reference evidence="4 5" key="1">
    <citation type="submission" date="2017-06" db="EMBL/GenBank/DDBJ databases">
        <title>the draft geome sequence of Illustriluteabacillus marina B3227.</title>
        <authorList>
            <person name="He R.-H."/>
            <person name="Du Z.-J."/>
        </authorList>
    </citation>
    <scope>NUCLEOTIDE SEQUENCE [LARGE SCALE GENOMIC DNA]</scope>
    <source>
        <strain evidence="4 5">B3227</strain>
    </source>
</reference>
<accession>A0A2I0QXU7</accession>
<dbReference type="GO" id="GO:0030435">
    <property type="term" value="P:sporulation resulting in formation of a cellular spore"/>
    <property type="evidence" value="ECO:0007669"/>
    <property type="project" value="UniProtKB-KW"/>
</dbReference>
<keyword evidence="5" id="KW-1185">Reference proteome</keyword>
<evidence type="ECO:0000256" key="2">
    <source>
        <dbReference type="ARBA" id="ARBA00022969"/>
    </source>
</evidence>
<dbReference type="Proteomes" id="UP000243524">
    <property type="component" value="Unassembled WGS sequence"/>
</dbReference>
<evidence type="ECO:0000313" key="5">
    <source>
        <dbReference type="Proteomes" id="UP000243524"/>
    </source>
</evidence>
<sequence>MIQISGRPFEPGELGELDRIDNAILQRMNDSPVVYTYDSAGELYFEIRLRKSIMDSSEMMNRSRMKFATFKETRGNTNYWHVTEIGGFQLQPGVKPSDAIQDFYNNSAMYAFECAGAIIIIYYHAVLKVIGEQFFNELFPDLYIYSWHSDTDLGLTNTYTDHILPGDVVYFDNPDFDPDTPEWRGENAVTMLDGYFFGHGLGILRAEQIINRLNRLRRRGATQSAYLKDLVVKPSYKHLAKFSNLSRTYNPYKWNVVVIPHNEDSIPYDQYRFYLSHVFQS</sequence>
<name>A0A2I0QXU7_9BACI</name>
<dbReference type="AlphaFoldDB" id="A0A2I0QXU7"/>